<feature type="transmembrane region" description="Helical" evidence="1">
    <location>
        <begin position="116"/>
        <end position="139"/>
    </location>
</feature>
<evidence type="ECO:0000313" key="2">
    <source>
        <dbReference type="EMBL" id="MBU3855227.1"/>
    </source>
</evidence>
<keyword evidence="1" id="KW-0812">Transmembrane</keyword>
<proteinExistence type="predicted"/>
<evidence type="ECO:0000256" key="1">
    <source>
        <dbReference type="SAM" id="Phobius"/>
    </source>
</evidence>
<gene>
    <name evidence="2" type="ORF">H9928_01465</name>
</gene>
<name>A0A948TKN2_9BACT</name>
<dbReference type="EMBL" id="JAHLFJ010000015">
    <property type="protein sequence ID" value="MBU3855227.1"/>
    <property type="molecule type" value="Genomic_DNA"/>
</dbReference>
<keyword evidence="1" id="KW-0472">Membrane</keyword>
<feature type="transmembrane region" description="Helical" evidence="1">
    <location>
        <begin position="91"/>
        <end position="110"/>
    </location>
</feature>
<comment type="caution">
    <text evidence="2">The sequence shown here is derived from an EMBL/GenBank/DDBJ whole genome shotgun (WGS) entry which is preliminary data.</text>
</comment>
<reference evidence="2" key="2">
    <citation type="submission" date="2021-04" db="EMBL/GenBank/DDBJ databases">
        <authorList>
            <person name="Gilroy R."/>
        </authorList>
    </citation>
    <scope>NUCLEOTIDE SEQUENCE</scope>
    <source>
        <strain evidence="2">8470</strain>
    </source>
</reference>
<dbReference type="InterPro" id="IPR005325">
    <property type="entry name" value="DUF308_memb"/>
</dbReference>
<dbReference type="AlphaFoldDB" id="A0A948TKN2"/>
<dbReference type="Pfam" id="PF03729">
    <property type="entry name" value="DUF308"/>
    <property type="match status" value="1"/>
</dbReference>
<feature type="transmembrane region" description="Helical" evidence="1">
    <location>
        <begin position="43"/>
        <end position="70"/>
    </location>
</feature>
<accession>A0A948TKN2</accession>
<reference evidence="2" key="1">
    <citation type="journal article" date="2021" name="PeerJ">
        <title>Extensive microbial diversity within the chicken gut microbiome revealed by metagenomics and culture.</title>
        <authorList>
            <person name="Gilroy R."/>
            <person name="Ravi A."/>
            <person name="Getino M."/>
            <person name="Pursley I."/>
            <person name="Horton D.L."/>
            <person name="Alikhan N.F."/>
            <person name="Baker D."/>
            <person name="Gharbi K."/>
            <person name="Hall N."/>
            <person name="Watson M."/>
            <person name="Adriaenssens E.M."/>
            <person name="Foster-Nyarko E."/>
            <person name="Jarju S."/>
            <person name="Secka A."/>
            <person name="Antonio M."/>
            <person name="Oren A."/>
            <person name="Chaudhuri R.R."/>
            <person name="La Ragione R."/>
            <person name="Hildebrand F."/>
            <person name="Pallen M.J."/>
        </authorList>
    </citation>
    <scope>NUCLEOTIDE SEQUENCE</scope>
    <source>
        <strain evidence="2">8470</strain>
    </source>
</reference>
<organism evidence="2 3">
    <name type="scientific">Candidatus Phocaeicola excrementipullorum</name>
    <dbReference type="NCBI Taxonomy" id="2838731"/>
    <lineage>
        <taxon>Bacteria</taxon>
        <taxon>Pseudomonadati</taxon>
        <taxon>Bacteroidota</taxon>
        <taxon>Bacteroidia</taxon>
        <taxon>Bacteroidales</taxon>
        <taxon>Bacteroidaceae</taxon>
        <taxon>Phocaeicola</taxon>
    </lineage>
</organism>
<keyword evidence="1" id="KW-1133">Transmembrane helix</keyword>
<dbReference type="Proteomes" id="UP000784286">
    <property type="component" value="Unassembled WGS sequence"/>
</dbReference>
<evidence type="ECO:0000313" key="3">
    <source>
        <dbReference type="Proteomes" id="UP000784286"/>
    </source>
</evidence>
<sequence length="159" mass="16975">MTLSVIFGVLMLVSGISELVVSLGSRNFFMMRGYSVVGAVLDLLLGIFLCCFPGVTLVVLPVVLGIWLLYHSFMIIGFGGDLSTFRLGGSGWVIAGGALLMVFSLLMLIMPLTVGVAAITLVTGLAFLFAGALIVALSLQLKRMHENVRNRYPGPDYGD</sequence>
<protein>
    <submittedName>
        <fullName evidence="2">DUF308 domain-containing protein</fullName>
    </submittedName>
</protein>